<evidence type="ECO:0000259" key="1">
    <source>
        <dbReference type="Pfam" id="PF13961"/>
    </source>
</evidence>
<evidence type="ECO:0000313" key="3">
    <source>
        <dbReference type="Proteomes" id="UP001178461"/>
    </source>
</evidence>
<dbReference type="InterPro" id="IPR025314">
    <property type="entry name" value="DUF4219"/>
</dbReference>
<dbReference type="Proteomes" id="UP001178461">
    <property type="component" value="Chromosome 4"/>
</dbReference>
<dbReference type="EMBL" id="OX395129">
    <property type="protein sequence ID" value="CAI5772704.1"/>
    <property type="molecule type" value="Genomic_DNA"/>
</dbReference>
<accession>A0AA35P2M9</accession>
<reference evidence="2" key="1">
    <citation type="submission" date="2022-12" db="EMBL/GenBank/DDBJ databases">
        <authorList>
            <person name="Alioto T."/>
            <person name="Alioto T."/>
            <person name="Gomez Garrido J."/>
        </authorList>
    </citation>
    <scope>NUCLEOTIDE SEQUENCE</scope>
</reference>
<keyword evidence="3" id="KW-1185">Reference proteome</keyword>
<organism evidence="2 3">
    <name type="scientific">Podarcis lilfordi</name>
    <name type="common">Lilford's wall lizard</name>
    <dbReference type="NCBI Taxonomy" id="74358"/>
    <lineage>
        <taxon>Eukaryota</taxon>
        <taxon>Metazoa</taxon>
        <taxon>Chordata</taxon>
        <taxon>Craniata</taxon>
        <taxon>Vertebrata</taxon>
        <taxon>Euteleostomi</taxon>
        <taxon>Lepidosauria</taxon>
        <taxon>Squamata</taxon>
        <taxon>Bifurcata</taxon>
        <taxon>Unidentata</taxon>
        <taxon>Episquamata</taxon>
        <taxon>Laterata</taxon>
        <taxon>Lacertibaenia</taxon>
        <taxon>Lacertidae</taxon>
        <taxon>Podarcis</taxon>
    </lineage>
</organism>
<feature type="domain" description="DUF4219" evidence="1">
    <location>
        <begin position="13"/>
        <end position="39"/>
    </location>
</feature>
<dbReference type="Pfam" id="PF13961">
    <property type="entry name" value="DUF4219"/>
    <property type="match status" value="1"/>
</dbReference>
<evidence type="ECO:0000313" key="2">
    <source>
        <dbReference type="EMBL" id="CAI5772704.1"/>
    </source>
</evidence>
<gene>
    <name evidence="2" type="ORF">PODLI_1B031047</name>
</gene>
<dbReference type="AlphaFoldDB" id="A0AA35P2M9"/>
<protein>
    <recommendedName>
        <fullName evidence="1">DUF4219 domain-containing protein</fullName>
    </recommendedName>
</protein>
<sequence length="88" mass="9980">MDQSRTGVFLEKLTATNYSIWSVRMQHFLKREGLWKVVETPPQPPEEDEDDDEKLALAEAQLEKDEKALAMIILGVDDSQLVYVATAS</sequence>
<name>A0AA35P2M9_9SAUR</name>
<proteinExistence type="predicted"/>